<reference evidence="2 3" key="1">
    <citation type="journal article" date="2023" name="BMC Biotechnol.">
        <title>Vitis rotundifolia cv Carlos genome sequencing.</title>
        <authorList>
            <person name="Huff M."/>
            <person name="Hulse-Kemp A."/>
            <person name="Scheffler B."/>
            <person name="Youngblood R."/>
            <person name="Simpson S."/>
            <person name="Babiker E."/>
            <person name="Staton M."/>
        </authorList>
    </citation>
    <scope>NUCLEOTIDE SEQUENCE [LARGE SCALE GENOMIC DNA]</scope>
    <source>
        <tissue evidence="2">Leaf</tissue>
    </source>
</reference>
<feature type="transmembrane region" description="Helical" evidence="1">
    <location>
        <begin position="6"/>
        <end position="25"/>
    </location>
</feature>
<evidence type="ECO:0000313" key="2">
    <source>
        <dbReference type="EMBL" id="KAJ9705299.1"/>
    </source>
</evidence>
<feature type="transmembrane region" description="Helical" evidence="1">
    <location>
        <begin position="155"/>
        <end position="175"/>
    </location>
</feature>
<protein>
    <submittedName>
        <fullName evidence="2">Uncharacterized protein</fullName>
    </submittedName>
</protein>
<accession>A0AA39AFG8</accession>
<gene>
    <name evidence="2" type="ORF">PVL29_003379</name>
</gene>
<name>A0AA39AFG8_VITRO</name>
<feature type="transmembrane region" description="Helical" evidence="1">
    <location>
        <begin position="111"/>
        <end position="135"/>
    </location>
</feature>
<evidence type="ECO:0000313" key="3">
    <source>
        <dbReference type="Proteomes" id="UP001168098"/>
    </source>
</evidence>
<sequence>MDSSLGLINVAFFWLHLTQVLVRVLRKMRDGGGADSEDGPTMRKSTVFTVVYVLSKAIICVSHLGFCLYEFWSQETINLVHIFSTMTWVLVAIIIVSCFRNNTTRENKMWPLILTSWWVSSSILSSLSVSVYLVTRLKILTLPDFWPDFVPQATIDDFASLIPLWILLCFNVLPFNCGKEHSGREHPLPESEGENLSHGVGPYSSAGIWSKLIYLWLNPLFRKGRVQKLESHHIFSIP</sequence>
<dbReference type="Proteomes" id="UP001168098">
    <property type="component" value="Unassembled WGS sequence"/>
</dbReference>
<feature type="transmembrane region" description="Helical" evidence="1">
    <location>
        <begin position="78"/>
        <end position="99"/>
    </location>
</feature>
<organism evidence="2 3">
    <name type="scientific">Vitis rotundifolia</name>
    <name type="common">Muscadine grape</name>
    <dbReference type="NCBI Taxonomy" id="103349"/>
    <lineage>
        <taxon>Eukaryota</taxon>
        <taxon>Viridiplantae</taxon>
        <taxon>Streptophyta</taxon>
        <taxon>Embryophyta</taxon>
        <taxon>Tracheophyta</taxon>
        <taxon>Spermatophyta</taxon>
        <taxon>Magnoliopsida</taxon>
        <taxon>eudicotyledons</taxon>
        <taxon>Gunneridae</taxon>
        <taxon>Pentapetalae</taxon>
        <taxon>rosids</taxon>
        <taxon>Vitales</taxon>
        <taxon>Vitaceae</taxon>
        <taxon>Viteae</taxon>
        <taxon>Vitis</taxon>
    </lineage>
</organism>
<comment type="caution">
    <text evidence="2">The sequence shown here is derived from an EMBL/GenBank/DDBJ whole genome shotgun (WGS) entry which is preliminary data.</text>
</comment>
<proteinExistence type="predicted"/>
<keyword evidence="3" id="KW-1185">Reference proteome</keyword>
<feature type="transmembrane region" description="Helical" evidence="1">
    <location>
        <begin position="46"/>
        <end position="72"/>
    </location>
</feature>
<evidence type="ECO:0000256" key="1">
    <source>
        <dbReference type="SAM" id="Phobius"/>
    </source>
</evidence>
<dbReference type="EMBL" id="JARBHA010000003">
    <property type="protein sequence ID" value="KAJ9705299.1"/>
    <property type="molecule type" value="Genomic_DNA"/>
</dbReference>
<keyword evidence="1" id="KW-0812">Transmembrane</keyword>
<keyword evidence="1" id="KW-1133">Transmembrane helix</keyword>
<keyword evidence="1" id="KW-0472">Membrane</keyword>
<dbReference type="AlphaFoldDB" id="A0AA39AFG8"/>